<dbReference type="Pfam" id="PF02018">
    <property type="entry name" value="CBM_4_9"/>
    <property type="match status" value="1"/>
</dbReference>
<organism evidence="4 5">
    <name type="scientific">Cohnella fermenti</name>
    <dbReference type="NCBI Taxonomy" id="2565925"/>
    <lineage>
        <taxon>Bacteria</taxon>
        <taxon>Bacillati</taxon>
        <taxon>Bacillota</taxon>
        <taxon>Bacilli</taxon>
        <taxon>Bacillales</taxon>
        <taxon>Paenibacillaceae</taxon>
        <taxon>Cohnella</taxon>
    </lineage>
</organism>
<dbReference type="SUPFAM" id="SSF75005">
    <property type="entry name" value="Arabinanase/levansucrase/invertase"/>
    <property type="match status" value="1"/>
</dbReference>
<feature type="compositionally biased region" description="Polar residues" evidence="2">
    <location>
        <begin position="714"/>
        <end position="734"/>
    </location>
</feature>
<keyword evidence="1" id="KW-0378">Hydrolase</keyword>
<dbReference type="Gene3D" id="2.60.120.260">
    <property type="entry name" value="Galactose-binding domain-like"/>
    <property type="match status" value="3"/>
</dbReference>
<evidence type="ECO:0000256" key="1">
    <source>
        <dbReference type="ARBA" id="ARBA00022801"/>
    </source>
</evidence>
<accession>A0A4S4BEZ2</accession>
<dbReference type="GO" id="GO:0016798">
    <property type="term" value="F:hydrolase activity, acting on glycosyl bonds"/>
    <property type="evidence" value="ECO:0007669"/>
    <property type="project" value="InterPro"/>
</dbReference>
<comment type="caution">
    <text evidence="4">The sequence shown here is derived from an EMBL/GenBank/DDBJ whole genome shotgun (WGS) entry which is preliminary data.</text>
</comment>
<keyword evidence="5" id="KW-1185">Reference proteome</keyword>
<dbReference type="Proteomes" id="UP000310636">
    <property type="component" value="Unassembled WGS sequence"/>
</dbReference>
<sequence>MRIEWPAAQKARRNSRGFLRRLGVTALALTTLSSPLIGSPGDAAAASPPTLTDLWNGDAHFELYMNRPMDGQSASGSNIVVVGDNWYWFHRNVVDVAAWKLGTVVEKSTDNGQTWSSPVAAIQPTAGTPWAQMVTDGNFQYDSASNKWRALMQTHDGSNPWTLSYFERSGADPMGAFTTPSGFSNPAVDAKEIWSQITTAAGTDSVDIPGGTNLIFDEGTPQIVAKIDGKYYVTFHGASSTGGTTHGYRGIATTTDWQNWTSAAADTIVDQYDAEAWNVAWNPGGPVGVGAASILYDDGYYYQIIEGADVNLNGFAGQNWPMGLMRSTSLTSTSWDNWSGNALFPATGQVIEWQYPTIFKDSAGVTYVAMSKYAPENEAGFRIYKLAAGAPTADSSVLNTVINPSFETAYSWSLGTFSRSTDRAHTGQYSLKSTANGVNAMTSSPIPVQPETNYRLSGWIYKSSNSGNAYLDMNDIAGEASPGVNNGSGGVTWTYVSQVWNSGTNTSLSLRCVTDSGINAAVYFDDLSLVKLEPGNTVLNPSFESFDSSSPVWSSSAMSVSSDRAHIGTYSLKTTSTTAANAITAAPIYVQPYTNYKLSGWIYKTSASGNAYLDMNDIAREAQTGVGNGDGAGVWTYVSQIWNSGSNTTLRLRCVTDGGLSAAAYFDDISLAKQGDTTGQILFGTGLEPDQTALTWSDTPDAVLNVSNSVSSVRTGETSRSGNSSIKVSGTDNSSTISYSDNKVFDVNIPVTSTTKLSYWFYPLNENSRHVTVDLVFTDGSTLRDSGATDFEGISMHPNIARGIVNTWRQVQCNIGQWASGKTIDRILIDYDQGPNTGTYTAYVDDIAIVN</sequence>
<gene>
    <name evidence="4" type="ORF">E6C55_32265</name>
</gene>
<dbReference type="InterPro" id="IPR023296">
    <property type="entry name" value="Glyco_hydro_beta-prop_sf"/>
</dbReference>
<dbReference type="OrthoDB" id="3799094at2"/>
<dbReference type="InterPro" id="IPR003305">
    <property type="entry name" value="CenC_carb-bd"/>
</dbReference>
<feature type="domain" description="CBM-cenC" evidence="3">
    <location>
        <begin position="536"/>
        <end position="645"/>
    </location>
</feature>
<proteinExistence type="predicted"/>
<dbReference type="RefSeq" id="WP_136373954.1">
    <property type="nucleotide sequence ID" value="NZ_SSOB01000074.1"/>
</dbReference>
<evidence type="ECO:0000313" key="4">
    <source>
        <dbReference type="EMBL" id="THF72677.1"/>
    </source>
</evidence>
<dbReference type="EMBL" id="SSOB01000074">
    <property type="protein sequence ID" value="THF72677.1"/>
    <property type="molecule type" value="Genomic_DNA"/>
</dbReference>
<feature type="region of interest" description="Disordered" evidence="2">
    <location>
        <begin position="713"/>
        <end position="734"/>
    </location>
</feature>
<protein>
    <submittedName>
        <fullName evidence="4">Arabinan endo-1,5-alpha-L-arabinosidase</fullName>
    </submittedName>
</protein>
<dbReference type="AlphaFoldDB" id="A0A4S4BEZ2"/>
<evidence type="ECO:0000313" key="5">
    <source>
        <dbReference type="Proteomes" id="UP000310636"/>
    </source>
</evidence>
<evidence type="ECO:0000259" key="3">
    <source>
        <dbReference type="Pfam" id="PF02018"/>
    </source>
</evidence>
<reference evidence="4 5" key="1">
    <citation type="submission" date="2019-04" db="EMBL/GenBank/DDBJ databases">
        <title>Cohnella sp. nov. isolated from preserved vegetables.</title>
        <authorList>
            <person name="Lin S.-Y."/>
            <person name="Hung M.-H."/>
            <person name="Young C.-C."/>
        </authorList>
    </citation>
    <scope>NUCLEOTIDE SEQUENCE [LARGE SCALE GENOMIC DNA]</scope>
    <source>
        <strain evidence="4 5">CC-MHH1044</strain>
    </source>
</reference>
<name>A0A4S4BEZ2_9BACL</name>
<evidence type="ECO:0000256" key="2">
    <source>
        <dbReference type="SAM" id="MobiDB-lite"/>
    </source>
</evidence>